<evidence type="ECO:0000256" key="1">
    <source>
        <dbReference type="ARBA" id="ARBA00022475"/>
    </source>
</evidence>
<name>A0ABD5VBX4_9EURY</name>
<evidence type="ECO:0000256" key="4">
    <source>
        <dbReference type="ARBA" id="ARBA00023139"/>
    </source>
</evidence>
<evidence type="ECO:0000313" key="7">
    <source>
        <dbReference type="Proteomes" id="UP001596312"/>
    </source>
</evidence>
<dbReference type="SUPFAM" id="SSF53850">
    <property type="entry name" value="Periplasmic binding protein-like II"/>
    <property type="match status" value="1"/>
</dbReference>
<evidence type="ECO:0000256" key="5">
    <source>
        <dbReference type="ARBA" id="ARBA00023288"/>
    </source>
</evidence>
<evidence type="ECO:0000313" key="6">
    <source>
        <dbReference type="EMBL" id="MFC6907216.1"/>
    </source>
</evidence>
<keyword evidence="3" id="KW-0472">Membrane</keyword>
<keyword evidence="5" id="KW-0449">Lipoprotein</keyword>
<dbReference type="EMBL" id="JBHSXQ010000012">
    <property type="protein sequence ID" value="MFC6907216.1"/>
    <property type="molecule type" value="Genomic_DNA"/>
</dbReference>
<evidence type="ECO:0000256" key="2">
    <source>
        <dbReference type="ARBA" id="ARBA00022729"/>
    </source>
</evidence>
<dbReference type="Pfam" id="PF01547">
    <property type="entry name" value="SBP_bac_1"/>
    <property type="match status" value="1"/>
</dbReference>
<keyword evidence="4" id="KW-0564">Palmitate</keyword>
<dbReference type="PROSITE" id="PS51257">
    <property type="entry name" value="PROKAR_LIPOPROTEIN"/>
    <property type="match status" value="1"/>
</dbReference>
<dbReference type="Gene3D" id="3.40.190.10">
    <property type="entry name" value="Periplasmic binding protein-like II"/>
    <property type="match status" value="1"/>
</dbReference>
<dbReference type="InterPro" id="IPR050490">
    <property type="entry name" value="Bact_solute-bd_prot1"/>
</dbReference>
<proteinExistence type="predicted"/>
<reference evidence="6 7" key="1">
    <citation type="journal article" date="2019" name="Int. J. Syst. Evol. Microbiol.">
        <title>The Global Catalogue of Microorganisms (GCM) 10K type strain sequencing project: providing services to taxonomists for standard genome sequencing and annotation.</title>
        <authorList>
            <consortium name="The Broad Institute Genomics Platform"/>
            <consortium name="The Broad Institute Genome Sequencing Center for Infectious Disease"/>
            <person name="Wu L."/>
            <person name="Ma J."/>
        </authorList>
    </citation>
    <scope>NUCLEOTIDE SEQUENCE [LARGE SCALE GENOMIC DNA]</scope>
    <source>
        <strain evidence="6 7">CGMCC 1.3240</strain>
    </source>
</reference>
<dbReference type="RefSeq" id="WP_340605809.1">
    <property type="nucleotide sequence ID" value="NZ_JBBMXV010000012.1"/>
</dbReference>
<dbReference type="CDD" id="cd13585">
    <property type="entry name" value="PBP2_TMBP_like"/>
    <property type="match status" value="1"/>
</dbReference>
<dbReference type="AlphaFoldDB" id="A0ABD5VBX4"/>
<sequence>MINDQNKMYRRSVLGALGAASLAGCIGGGGGNSGNTVEVTHWEEDAEAQHRYDQMETWSSSHEDWEAELRLVPGDPAEEYHESMQTEIAGGEGPDILYLQYEASYPSFSSENALQNLDSLIEEGEINLDDYYERSIDMYTWTDGSMYALPAQVTPASGFWYNTELFEEVGIESIPDNWTWEDFRGILEDLKEGGVDNPYIIPFNQSITDLFYPFIWQNGAEFVNEDYTESRINSSEAVEALEFIVGLIEDDLAVADVDIGDRYSVAFGEELGAATLGGPWILDHAMNEGIADKIGCTTPPIPEGGEQASVLNSHGVGMNANMESEAQLELFKFLTSEDGVEYHLEALSGLSPMETHSDHPIFEEEPRLQPIQELIPHSNPMIFGEHTNQIVAEALLPPRQGAYTGDLTPREAIESMHNSIESILS</sequence>
<comment type="caution">
    <text evidence="6">The sequence shown here is derived from an EMBL/GenBank/DDBJ whole genome shotgun (WGS) entry which is preliminary data.</text>
</comment>
<protein>
    <submittedName>
        <fullName evidence="6">ABC transporter substrate-binding protein</fullName>
    </submittedName>
</protein>
<keyword evidence="2" id="KW-0732">Signal</keyword>
<dbReference type="PANTHER" id="PTHR43649">
    <property type="entry name" value="ARABINOSE-BINDING PROTEIN-RELATED"/>
    <property type="match status" value="1"/>
</dbReference>
<dbReference type="PANTHER" id="PTHR43649:SF33">
    <property type="entry name" value="POLYGALACTURONAN_RHAMNOGALACTURONAN-BINDING PROTEIN YTCQ"/>
    <property type="match status" value="1"/>
</dbReference>
<gene>
    <name evidence="6" type="ORF">ACFQGH_18705</name>
</gene>
<dbReference type="Proteomes" id="UP001596312">
    <property type="component" value="Unassembled WGS sequence"/>
</dbReference>
<evidence type="ECO:0000256" key="3">
    <source>
        <dbReference type="ARBA" id="ARBA00023136"/>
    </source>
</evidence>
<organism evidence="6 7">
    <name type="scientific">Halalkalicoccus tibetensis</name>
    <dbReference type="NCBI Taxonomy" id="175632"/>
    <lineage>
        <taxon>Archaea</taxon>
        <taxon>Methanobacteriati</taxon>
        <taxon>Methanobacteriota</taxon>
        <taxon>Stenosarchaea group</taxon>
        <taxon>Halobacteria</taxon>
        <taxon>Halobacteriales</taxon>
        <taxon>Halococcaceae</taxon>
        <taxon>Halalkalicoccus</taxon>
    </lineage>
</organism>
<keyword evidence="7" id="KW-1185">Reference proteome</keyword>
<keyword evidence="1" id="KW-1003">Cell membrane</keyword>
<accession>A0ABD5VBX4</accession>
<dbReference type="InterPro" id="IPR006059">
    <property type="entry name" value="SBP"/>
</dbReference>